<dbReference type="GO" id="GO:1904680">
    <property type="term" value="F:peptide transmembrane transporter activity"/>
    <property type="evidence" value="ECO:0007669"/>
    <property type="project" value="TreeGrafter"/>
</dbReference>
<dbReference type="PANTHER" id="PTHR30290:SF9">
    <property type="entry name" value="OLIGOPEPTIDE-BINDING PROTEIN APPA"/>
    <property type="match status" value="1"/>
</dbReference>
<dbReference type="PIRSF" id="PIRSF002741">
    <property type="entry name" value="MppA"/>
    <property type="match status" value="1"/>
</dbReference>
<keyword evidence="3" id="KW-0732">Signal</keyword>
<dbReference type="EMBL" id="PEXA01000033">
    <property type="protein sequence ID" value="PIU33251.1"/>
    <property type="molecule type" value="Genomic_DNA"/>
</dbReference>
<keyword evidence="4" id="KW-0472">Membrane</keyword>
<dbReference type="GO" id="GO:0042597">
    <property type="term" value="C:periplasmic space"/>
    <property type="evidence" value="ECO:0007669"/>
    <property type="project" value="UniProtKB-ARBA"/>
</dbReference>
<keyword evidence="4" id="KW-1133">Transmembrane helix</keyword>
<protein>
    <recommendedName>
        <fullName evidence="5">Solute-binding protein family 5 domain-containing protein</fullName>
    </recommendedName>
</protein>
<dbReference type="InterPro" id="IPR000914">
    <property type="entry name" value="SBP_5_dom"/>
</dbReference>
<dbReference type="PANTHER" id="PTHR30290">
    <property type="entry name" value="PERIPLASMIC BINDING COMPONENT OF ABC TRANSPORTER"/>
    <property type="match status" value="1"/>
</dbReference>
<dbReference type="AlphaFoldDB" id="A0A2M6YQ61"/>
<dbReference type="Gene3D" id="3.10.105.10">
    <property type="entry name" value="Dipeptide-binding Protein, Domain 3"/>
    <property type="match status" value="1"/>
</dbReference>
<dbReference type="Gene3D" id="3.40.190.10">
    <property type="entry name" value="Periplasmic binding protein-like II"/>
    <property type="match status" value="1"/>
</dbReference>
<dbReference type="Proteomes" id="UP000229559">
    <property type="component" value="Unassembled WGS sequence"/>
</dbReference>
<keyword evidence="4" id="KW-0812">Transmembrane</keyword>
<proteinExistence type="inferred from homology"/>
<evidence type="ECO:0000313" key="7">
    <source>
        <dbReference type="Proteomes" id="UP000229559"/>
    </source>
</evidence>
<evidence type="ECO:0000256" key="2">
    <source>
        <dbReference type="ARBA" id="ARBA00022448"/>
    </source>
</evidence>
<dbReference type="Pfam" id="PF00496">
    <property type="entry name" value="SBP_bac_5"/>
    <property type="match status" value="1"/>
</dbReference>
<feature type="domain" description="Solute-binding protein family 5" evidence="5">
    <location>
        <begin position="87"/>
        <end position="368"/>
    </location>
</feature>
<name>A0A2M6YQ61_9BACT</name>
<keyword evidence="2" id="KW-0813">Transport</keyword>
<evidence type="ECO:0000256" key="3">
    <source>
        <dbReference type="ARBA" id="ARBA00022729"/>
    </source>
</evidence>
<dbReference type="InterPro" id="IPR030678">
    <property type="entry name" value="Peptide/Ni-bd"/>
</dbReference>
<dbReference type="GO" id="GO:0015833">
    <property type="term" value="P:peptide transport"/>
    <property type="evidence" value="ECO:0007669"/>
    <property type="project" value="TreeGrafter"/>
</dbReference>
<evidence type="ECO:0000313" key="6">
    <source>
        <dbReference type="EMBL" id="PIU33251.1"/>
    </source>
</evidence>
<evidence type="ECO:0000256" key="1">
    <source>
        <dbReference type="ARBA" id="ARBA00005695"/>
    </source>
</evidence>
<dbReference type="GO" id="GO:0043190">
    <property type="term" value="C:ATP-binding cassette (ABC) transporter complex"/>
    <property type="evidence" value="ECO:0007669"/>
    <property type="project" value="InterPro"/>
</dbReference>
<reference evidence="7" key="1">
    <citation type="submission" date="2017-09" db="EMBL/GenBank/DDBJ databases">
        <title>Depth-based differentiation of microbial function through sediment-hosted aquifers and enrichment of novel symbionts in the deep terrestrial subsurface.</title>
        <authorList>
            <person name="Probst A.J."/>
            <person name="Ladd B."/>
            <person name="Jarett J.K."/>
            <person name="Geller-Mcgrath D.E."/>
            <person name="Sieber C.M.K."/>
            <person name="Emerson J.B."/>
            <person name="Anantharaman K."/>
            <person name="Thomas B.C."/>
            <person name="Malmstrom R."/>
            <person name="Stieglmeier M."/>
            <person name="Klingl A."/>
            <person name="Woyke T."/>
            <person name="Ryan C.M."/>
            <person name="Banfield J.F."/>
        </authorList>
    </citation>
    <scope>NUCLEOTIDE SEQUENCE [LARGE SCALE GENOMIC DNA]</scope>
</reference>
<organism evidence="6 7">
    <name type="scientific">Candidatus Shapirobacteria bacterium CG07_land_8_20_14_0_80_39_12</name>
    <dbReference type="NCBI Taxonomy" id="1974480"/>
    <lineage>
        <taxon>Bacteria</taxon>
        <taxon>Candidatus Shapironibacteriota</taxon>
    </lineage>
</organism>
<accession>A0A2M6YQ61</accession>
<sequence>MFKRFFRKARFYQHIMAAFWQTRKRLVIFSFLLGVGSFFLIYHLFNISQVKVEKIGIVGKFTINELPLEIQKLISDGLTEVASDGSPQPALAAHWQTQNEGKEYFFTLKDNLFWQDGKAVVAGDINLKFSDVASTVIDQKTIKFQLKEPFSPFPAVAARPIFKKGFIGTGPYQVKSIKRNGQIVEKLVLVPAKDKSQPGKVFHFYPTEKTARIGFKLGEVNLLQEIVRPEDLSNWKKVEVIPEIKKNRFVAVFFNTNDPKLGNKSNRQALAYALKKDWEERALNSFNPNSWAYNDSVKHYDYDLENAKKLLATEEGNGEGEPLREIELATFSSLLPVAEQIKKDWEELGVATQIKVVNVPSDDYQALLATQEIPSDPDQYLFWHSTQATNIVHYKSPKLDKLLEDGRKESDQETRKAIYADFQRFLVEETPAVFLYYPTVYNLSKK</sequence>
<gene>
    <name evidence="6" type="ORF">COT04_01015</name>
</gene>
<dbReference type="Gene3D" id="3.90.76.10">
    <property type="entry name" value="Dipeptide-binding Protein, Domain 1"/>
    <property type="match status" value="1"/>
</dbReference>
<evidence type="ECO:0000259" key="5">
    <source>
        <dbReference type="Pfam" id="PF00496"/>
    </source>
</evidence>
<evidence type="ECO:0000256" key="4">
    <source>
        <dbReference type="SAM" id="Phobius"/>
    </source>
</evidence>
<dbReference type="InterPro" id="IPR039424">
    <property type="entry name" value="SBP_5"/>
</dbReference>
<feature type="transmembrane region" description="Helical" evidence="4">
    <location>
        <begin position="26"/>
        <end position="45"/>
    </location>
</feature>
<comment type="similarity">
    <text evidence="1">Belongs to the bacterial solute-binding protein 5 family.</text>
</comment>
<dbReference type="SUPFAM" id="SSF53850">
    <property type="entry name" value="Periplasmic binding protein-like II"/>
    <property type="match status" value="1"/>
</dbReference>
<comment type="caution">
    <text evidence="6">The sequence shown here is derived from an EMBL/GenBank/DDBJ whole genome shotgun (WGS) entry which is preliminary data.</text>
</comment>